<dbReference type="InterPro" id="IPR016156">
    <property type="entry name" value="FAD/NAD-linked_Rdtase_dimer_sf"/>
</dbReference>
<dbReference type="PRINTS" id="PR00368">
    <property type="entry name" value="FADPNR"/>
</dbReference>
<dbReference type="GO" id="GO:0004148">
    <property type="term" value="F:dihydrolipoyl dehydrogenase (NADH) activity"/>
    <property type="evidence" value="ECO:0007669"/>
    <property type="project" value="UniProtKB-EC"/>
</dbReference>
<evidence type="ECO:0000256" key="1">
    <source>
        <dbReference type="ARBA" id="ARBA00007532"/>
    </source>
</evidence>
<evidence type="ECO:0000259" key="8">
    <source>
        <dbReference type="Pfam" id="PF07992"/>
    </source>
</evidence>
<dbReference type="Pfam" id="PF02852">
    <property type="entry name" value="Pyr_redox_dim"/>
    <property type="match status" value="1"/>
</dbReference>
<dbReference type="GO" id="GO:0003955">
    <property type="term" value="F:NAD(P)H dehydrogenase (quinone) activity"/>
    <property type="evidence" value="ECO:0007669"/>
    <property type="project" value="TreeGrafter"/>
</dbReference>
<dbReference type="EMBL" id="CP114976">
    <property type="protein sequence ID" value="WBE24631.1"/>
    <property type="molecule type" value="Genomic_DNA"/>
</dbReference>
<dbReference type="KEGG" id="dce:O6P33_09670"/>
<dbReference type="PIRSF" id="PIRSF000350">
    <property type="entry name" value="Mercury_reductase_MerA"/>
    <property type="match status" value="1"/>
</dbReference>
<comment type="similarity">
    <text evidence="1">Belongs to the class-I pyridine nucleotide-disulfide oxidoreductase family.</text>
</comment>
<dbReference type="InterPro" id="IPR001100">
    <property type="entry name" value="Pyr_nuc-diS_OxRdtase"/>
</dbReference>
<comment type="cofactor">
    <cofactor evidence="5">
        <name>FAD</name>
        <dbReference type="ChEBI" id="CHEBI:57692"/>
    </cofactor>
    <text evidence="5">Binds 1 FAD per subunit.</text>
</comment>
<feature type="binding site" evidence="5">
    <location>
        <begin position="183"/>
        <end position="190"/>
    </location>
    <ligand>
        <name>NAD(+)</name>
        <dbReference type="ChEBI" id="CHEBI:57540"/>
    </ligand>
</feature>
<dbReference type="PRINTS" id="PR00411">
    <property type="entry name" value="PNDRDTASEI"/>
</dbReference>
<keyword evidence="10" id="KW-1185">Reference proteome</keyword>
<name>A0AAE9VTE9_9GAMM</name>
<feature type="active site" description="Proton acceptor" evidence="4">
    <location>
        <position position="440"/>
    </location>
</feature>
<dbReference type="PANTHER" id="PTHR43014">
    <property type="entry name" value="MERCURIC REDUCTASE"/>
    <property type="match status" value="1"/>
</dbReference>
<feature type="binding site" evidence="5">
    <location>
        <position position="309"/>
    </location>
    <ligand>
        <name>FAD</name>
        <dbReference type="ChEBI" id="CHEBI:57692"/>
    </ligand>
</feature>
<keyword evidence="2" id="KW-0285">Flavoprotein</keyword>
<keyword evidence="5" id="KW-0520">NAD</keyword>
<organism evidence="9 10">
    <name type="scientific">Denitrificimonas caeni</name>
    <dbReference type="NCBI Taxonomy" id="521720"/>
    <lineage>
        <taxon>Bacteria</taxon>
        <taxon>Pseudomonadati</taxon>
        <taxon>Pseudomonadota</taxon>
        <taxon>Gammaproteobacteria</taxon>
        <taxon>Pseudomonadales</taxon>
        <taxon>Pseudomonadaceae</taxon>
        <taxon>Denitrificimonas</taxon>
    </lineage>
</organism>
<dbReference type="PANTHER" id="PTHR43014:SF4">
    <property type="entry name" value="PYRIDINE NUCLEOTIDE-DISULFIDE OXIDOREDUCTASE RCLA-RELATED"/>
    <property type="match status" value="1"/>
</dbReference>
<feature type="binding site" evidence="5">
    <location>
        <position position="53"/>
    </location>
    <ligand>
        <name>FAD</name>
        <dbReference type="ChEBI" id="CHEBI:57692"/>
    </ligand>
</feature>
<dbReference type="Proteomes" id="UP001212189">
    <property type="component" value="Chromosome"/>
</dbReference>
<keyword evidence="5" id="KW-0547">Nucleotide-binding</keyword>
<evidence type="ECO:0000259" key="7">
    <source>
        <dbReference type="Pfam" id="PF02852"/>
    </source>
</evidence>
<dbReference type="InterPro" id="IPR036188">
    <property type="entry name" value="FAD/NAD-bd_sf"/>
</dbReference>
<dbReference type="Pfam" id="PF07992">
    <property type="entry name" value="Pyr_redox_2"/>
    <property type="match status" value="1"/>
</dbReference>
<gene>
    <name evidence="9" type="ORF">O6P33_09670</name>
</gene>
<dbReference type="EC" id="1.8.1.4" evidence="9"/>
<accession>A0AAE9VTE9</accession>
<feature type="domain" description="Pyridine nucleotide-disulphide oxidoreductase dimerisation" evidence="7">
    <location>
        <begin position="347"/>
        <end position="450"/>
    </location>
</feature>
<feature type="disulfide bond" description="Redox-active" evidence="6">
    <location>
        <begin position="44"/>
        <end position="49"/>
    </location>
</feature>
<dbReference type="SUPFAM" id="SSF51905">
    <property type="entry name" value="FAD/NAD(P)-binding domain"/>
    <property type="match status" value="1"/>
</dbReference>
<dbReference type="SUPFAM" id="SSF55424">
    <property type="entry name" value="FAD/NAD-linked reductases, dimerisation (C-terminal) domain"/>
    <property type="match status" value="1"/>
</dbReference>
<evidence type="ECO:0000313" key="10">
    <source>
        <dbReference type="Proteomes" id="UP001212189"/>
    </source>
</evidence>
<keyword evidence="3 5" id="KW-0274">FAD</keyword>
<proteinExistence type="inferred from homology"/>
<dbReference type="InterPro" id="IPR004099">
    <property type="entry name" value="Pyr_nucl-diS_OxRdtase_dimer"/>
</dbReference>
<dbReference type="AlphaFoldDB" id="A0AAE9VTE9"/>
<evidence type="ECO:0000256" key="5">
    <source>
        <dbReference type="PIRSR" id="PIRSR000350-3"/>
    </source>
</evidence>
<dbReference type="NCBIfam" id="NF004939">
    <property type="entry name" value="PRK06292.1-1"/>
    <property type="match status" value="1"/>
</dbReference>
<feature type="binding site" evidence="5">
    <location>
        <position position="267"/>
    </location>
    <ligand>
        <name>NAD(+)</name>
        <dbReference type="ChEBI" id="CHEBI:57540"/>
    </ligand>
</feature>
<sequence length="473" mass="50478">MTKQLNVDVAIIGAGTGGMYALREVRRSKQSFVLIDSGPLGTTCARVGCMPSKVALHIAEYWNAQKEFERYGISGAEHLRLDGAVAWQALREQRDRFAGGAANNAIKAAGEHLLMGRARFLEPTLLEVESESGIQKVKAKSVIIAAGSRPVMPGFLQPFAEHCITTDEFFEMQELPQSIGILGLGAIGLEMGLALARLGVEVHGADMAETVGGISDPEVSKVALAEFAKEMQLYLGAPAELAKADTGVLLKAGGKQVQVDKVLVALGRRPNTDQLNLAEAGFELDERGNPLFNPNTLQVGDHPVFIVGDSNAYRPLMHEAADEGAMAGYNSAQETPLAFKRKTSLAIAFTNPDVISVGARFDELNQDDILIGTASSQANGRSRVISDREGVLRLYANKHSGKLLGASMVGVRAEHVAQLLALAIERGETAHSLLQLAFYHPVVEEIVQAAAQDIARKIPEASGLPFGLVLADA</sequence>
<evidence type="ECO:0000256" key="2">
    <source>
        <dbReference type="ARBA" id="ARBA00022630"/>
    </source>
</evidence>
<dbReference type="InterPro" id="IPR023753">
    <property type="entry name" value="FAD/NAD-binding_dom"/>
</dbReference>
<evidence type="ECO:0000256" key="6">
    <source>
        <dbReference type="PIRSR" id="PIRSR000350-4"/>
    </source>
</evidence>
<keyword evidence="9" id="KW-0560">Oxidoreductase</keyword>
<dbReference type="RefSeq" id="WP_269817574.1">
    <property type="nucleotide sequence ID" value="NZ_CP114976.1"/>
</dbReference>
<dbReference type="GO" id="GO:0050660">
    <property type="term" value="F:flavin adenine dinucleotide binding"/>
    <property type="evidence" value="ECO:0007669"/>
    <property type="project" value="TreeGrafter"/>
</dbReference>
<reference evidence="9 10" key="1">
    <citation type="submission" date="2022-12" db="EMBL/GenBank/DDBJ databases">
        <title>Coexistence and Characterization of a Novel Tigecycline Resistance gene tet(X) variant and blaNDM-1 in a Pseudomonas caeni Isolate of Chicken Origin.</title>
        <authorList>
            <person name="Lu X."/>
            <person name="Zhang L."/>
            <person name="Li R."/>
            <person name="Wang Z."/>
        </authorList>
    </citation>
    <scope>NUCLEOTIDE SEQUENCE [LARGE SCALE GENOMIC DNA]</scope>
    <source>
        <strain evidence="9 10">CE14</strain>
    </source>
</reference>
<evidence type="ECO:0000256" key="3">
    <source>
        <dbReference type="ARBA" id="ARBA00022827"/>
    </source>
</evidence>
<dbReference type="Gene3D" id="3.30.390.30">
    <property type="match status" value="1"/>
</dbReference>
<feature type="domain" description="FAD/NAD(P)-binding" evidence="8">
    <location>
        <begin position="8"/>
        <end position="324"/>
    </location>
</feature>
<dbReference type="Gene3D" id="3.50.50.60">
    <property type="entry name" value="FAD/NAD(P)-binding domain"/>
    <property type="match status" value="2"/>
</dbReference>
<evidence type="ECO:0000256" key="4">
    <source>
        <dbReference type="PIRSR" id="PIRSR000350-2"/>
    </source>
</evidence>
<protein>
    <submittedName>
        <fullName evidence="9">Dihydrolipoyl dehydrogenase</fullName>
        <ecNumber evidence="9">1.8.1.4</ecNumber>
    </submittedName>
</protein>
<evidence type="ECO:0000313" key="9">
    <source>
        <dbReference type="EMBL" id="WBE24631.1"/>
    </source>
</evidence>